<accession>M3JXI6</accession>
<dbReference type="PANTHER" id="PTHR47932:SF44">
    <property type="entry name" value="MIOREX COMPLEX COMPONENT 1"/>
    <property type="match status" value="1"/>
</dbReference>
<dbReference type="Proteomes" id="UP000011777">
    <property type="component" value="Unassembled WGS sequence"/>
</dbReference>
<protein>
    <recommendedName>
        <fullName evidence="4">Mitochondrial group I intron splicing factor CCM1</fullName>
    </recommendedName>
</protein>
<dbReference type="AlphaFoldDB" id="M3JXI6"/>
<dbReference type="HOGENOM" id="CLU_013751_0_0_1"/>
<dbReference type="OrthoDB" id="185373at2759"/>
<dbReference type="eggNOG" id="ENOG502S1M2">
    <property type="taxonomic scope" value="Eukaryota"/>
</dbReference>
<dbReference type="InterPro" id="IPR011990">
    <property type="entry name" value="TPR-like_helical_dom_sf"/>
</dbReference>
<dbReference type="STRING" id="1245528.M3JXI6"/>
<name>M3JXI6_CANMX</name>
<evidence type="ECO:0000256" key="1">
    <source>
        <dbReference type="ARBA" id="ARBA00022737"/>
    </source>
</evidence>
<proteinExistence type="predicted"/>
<evidence type="ECO:0000313" key="2">
    <source>
        <dbReference type="EMBL" id="EMG47104.1"/>
    </source>
</evidence>
<dbReference type="PANTHER" id="PTHR47932">
    <property type="entry name" value="ATPASE EXPRESSION PROTEIN 3"/>
    <property type="match status" value="1"/>
</dbReference>
<keyword evidence="1" id="KW-0677">Repeat</keyword>
<evidence type="ECO:0008006" key="4">
    <source>
        <dbReference type="Google" id="ProtNLM"/>
    </source>
</evidence>
<gene>
    <name evidence="2" type="ORF">G210_2619</name>
</gene>
<sequence>MFNRQRILIINSILRSHYPTIPSSRNISTIPQLSEKFFFKKWKKSGKQKRTNNGYIIEEPKKYTNAKVHKYYTEISGYLGVDGVSAPEKLKTKILSSKLNGLLMEDVDETSKGEILEVLELTINNGFNKQVPLDLSILIFDKLHNEMITRKPAFGEAVIKVLLSNVDTLPNITIIQLINYIQEFKMVNLKDLLKSLQNKRADYNVFIDDYLTYLKDNQKFTLQVFEELIELDLENNQKLLVEYFNDYIETLFKDHVPEIHCYKDLEYNLDRIQLILNSMIDKLNFSTIPVESLITVFKLNWELLSANKCEASTKNHDRILNYLQDKIQSVKEVIFKQDLDDESLVETLLFTSWKFNIKLLANEITEFVLNDDVKFSPLLRFQSRVYQLAHNQQTGDLCEDILSEDLLNDLDSLDAYERTIQALMTTSHISPTDEIIGELASKFADSEQSVLSYKYRLDNAIENHDHAAALKIYNDSVARCTTWTDYTNDPSVSRTLNDLIQCLVTNMPMKQAFPIFQNIKSNLQSQVNIDTINAIVPKILEENLTGDVIELMTRELPKIARESPIKLPIEKDYGYKYYKLFDTVHTYCITNTSDSRMVNNWYLYTHCYNYFFIPHERLLPTMKFFCENNRWNGALRIFKTSIEMSQLHGEHAHKPPTKEMYLYLITEFGDKLYEDGVIEVHESMKMDINLPNQDKDLLHSIMNAYCNLQDVGKVRDLFLAMSSQPKELGGVDETSATIMLKAYTYNDLMYVEKFWNNLSFFGLAPDYQMFKQYLIAYSYHGLVDKAIEIANSVEEYDLELSSDLLISMNNFCYQIEGQEKLRDWAATNHPEMWKQALDSGKLLNAAGYIPNENFLVSGGEESPKYVEGLPFK</sequence>
<evidence type="ECO:0000313" key="3">
    <source>
        <dbReference type="Proteomes" id="UP000011777"/>
    </source>
</evidence>
<dbReference type="EMBL" id="AOGT01001722">
    <property type="protein sequence ID" value="EMG47104.1"/>
    <property type="molecule type" value="Genomic_DNA"/>
</dbReference>
<organism evidence="2 3">
    <name type="scientific">Candida maltosa (strain Xu316)</name>
    <name type="common">Yeast</name>
    <dbReference type="NCBI Taxonomy" id="1245528"/>
    <lineage>
        <taxon>Eukaryota</taxon>
        <taxon>Fungi</taxon>
        <taxon>Dikarya</taxon>
        <taxon>Ascomycota</taxon>
        <taxon>Saccharomycotina</taxon>
        <taxon>Pichiomycetes</taxon>
        <taxon>Debaryomycetaceae</taxon>
        <taxon>Candida/Lodderomyces clade</taxon>
        <taxon>Candida</taxon>
    </lineage>
</organism>
<dbReference type="OMA" id="THETNWV"/>
<dbReference type="Gene3D" id="1.25.40.10">
    <property type="entry name" value="Tetratricopeptide repeat domain"/>
    <property type="match status" value="1"/>
</dbReference>
<keyword evidence="3" id="KW-1185">Reference proteome</keyword>
<comment type="caution">
    <text evidence="2">The sequence shown here is derived from an EMBL/GenBank/DDBJ whole genome shotgun (WGS) entry which is preliminary data.</text>
</comment>
<reference evidence="2 3" key="1">
    <citation type="submission" date="2013-02" db="EMBL/GenBank/DDBJ databases">
        <title>Genome sequence of Candida maltosa Xu316, a potential industrial strain for xylitol and ethanol production.</title>
        <authorList>
            <person name="Yu J."/>
            <person name="Wang Q."/>
            <person name="Geng X."/>
            <person name="Bao W."/>
            <person name="He P."/>
            <person name="Cai J."/>
        </authorList>
    </citation>
    <scope>NUCLEOTIDE SEQUENCE [LARGE SCALE GENOMIC DNA]</scope>
    <source>
        <strain evidence="3">Xu316</strain>
    </source>
</reference>